<evidence type="ECO:0000313" key="8">
    <source>
        <dbReference type="EMBL" id="MBD2278901.1"/>
    </source>
</evidence>
<dbReference type="Pfam" id="PF02899">
    <property type="entry name" value="Phage_int_SAM_1"/>
    <property type="match status" value="1"/>
</dbReference>
<comment type="similarity">
    <text evidence="1">Belongs to the 'phage' integrase family.</text>
</comment>
<reference evidence="8 9" key="1">
    <citation type="journal article" date="2020" name="ISME J.">
        <title>Comparative genomics reveals insights into cyanobacterial evolution and habitat adaptation.</title>
        <authorList>
            <person name="Chen M.Y."/>
            <person name="Teng W.K."/>
            <person name="Zhao L."/>
            <person name="Hu C.X."/>
            <person name="Zhou Y.K."/>
            <person name="Han B.P."/>
            <person name="Song L.R."/>
            <person name="Shu W.S."/>
        </authorList>
    </citation>
    <scope>NUCLEOTIDE SEQUENCE [LARGE SCALE GENOMIC DNA]</scope>
    <source>
        <strain evidence="8 9">FACHB-1040</strain>
    </source>
</reference>
<keyword evidence="2" id="KW-0229">DNA integration</keyword>
<dbReference type="InterPro" id="IPR050090">
    <property type="entry name" value="Tyrosine_recombinase_XerCD"/>
</dbReference>
<protein>
    <submittedName>
        <fullName evidence="8">Tyrosine-type recombinase/integrase</fullName>
    </submittedName>
</protein>
<evidence type="ECO:0000256" key="3">
    <source>
        <dbReference type="ARBA" id="ARBA00023125"/>
    </source>
</evidence>
<dbReference type="Pfam" id="PF00589">
    <property type="entry name" value="Phage_integrase"/>
    <property type="match status" value="1"/>
</dbReference>
<evidence type="ECO:0000256" key="5">
    <source>
        <dbReference type="PROSITE-ProRule" id="PRU01248"/>
    </source>
</evidence>
<evidence type="ECO:0000259" key="7">
    <source>
        <dbReference type="PROSITE" id="PS51900"/>
    </source>
</evidence>
<dbReference type="Gene3D" id="1.10.150.130">
    <property type="match status" value="1"/>
</dbReference>
<sequence length="370" mass="43310">MVKVEWAISPDTEERFSCVFDQKTCLPIEAIQRFLNYCRKRQLAPNTISTYAYRLVDFWRWLESKSLNWSEIGLNELADFVNWYLLGSQVEAISEKVREIVAKRSPRTVNQAVTAIQEFYTYHTIEGRIEEKHFTKLAHHWGRRGGFLKGIAKNNPQKSKRIKIKEPKQFSGCLLDEEIATLANACTTYRDRLIIMLLRSTGVRRGELLGLHLEDVKDLDITGRIRIVRREDNPNSAMAKGREREIPILHQRSAIQETFHAYLLEEYPHRAETLGHGMLFVNLSGKWEGQAMSLVRLNKLFDQLHKRTGIKAHPHLFRHTFATRMLQDNYLDQYVQQLLGHRSIATTKDIYSHVLDEMTLNQYLREEEEN</sequence>
<evidence type="ECO:0000256" key="4">
    <source>
        <dbReference type="ARBA" id="ARBA00023172"/>
    </source>
</evidence>
<keyword evidence="4" id="KW-0233">DNA recombination</keyword>
<evidence type="ECO:0000256" key="1">
    <source>
        <dbReference type="ARBA" id="ARBA00008857"/>
    </source>
</evidence>
<dbReference type="InterPro" id="IPR004107">
    <property type="entry name" value="Integrase_SAM-like_N"/>
</dbReference>
<evidence type="ECO:0000259" key="6">
    <source>
        <dbReference type="PROSITE" id="PS51898"/>
    </source>
</evidence>
<dbReference type="InterPro" id="IPR013762">
    <property type="entry name" value="Integrase-like_cat_sf"/>
</dbReference>
<organism evidence="8 9">
    <name type="scientific">Aphanizomenon flos-aquae FACHB-1040</name>
    <dbReference type="NCBI Taxonomy" id="2692887"/>
    <lineage>
        <taxon>Bacteria</taxon>
        <taxon>Bacillati</taxon>
        <taxon>Cyanobacteriota</taxon>
        <taxon>Cyanophyceae</taxon>
        <taxon>Nostocales</taxon>
        <taxon>Aphanizomenonaceae</taxon>
        <taxon>Aphanizomenon</taxon>
    </lineage>
</organism>
<feature type="domain" description="Core-binding (CB)" evidence="7">
    <location>
        <begin position="25"/>
        <end position="124"/>
    </location>
</feature>
<dbReference type="Gene3D" id="1.10.443.10">
    <property type="entry name" value="Intergrase catalytic core"/>
    <property type="match status" value="1"/>
</dbReference>
<dbReference type="PROSITE" id="PS51900">
    <property type="entry name" value="CB"/>
    <property type="match status" value="1"/>
</dbReference>
<evidence type="ECO:0000256" key="2">
    <source>
        <dbReference type="ARBA" id="ARBA00022908"/>
    </source>
</evidence>
<dbReference type="InterPro" id="IPR044068">
    <property type="entry name" value="CB"/>
</dbReference>
<keyword evidence="9" id="KW-1185">Reference proteome</keyword>
<feature type="domain" description="Tyr recombinase" evidence="6">
    <location>
        <begin position="165"/>
        <end position="364"/>
    </location>
</feature>
<dbReference type="PANTHER" id="PTHR30349:SF64">
    <property type="entry name" value="PROPHAGE INTEGRASE INTD-RELATED"/>
    <property type="match status" value="1"/>
</dbReference>
<gene>
    <name evidence="8" type="ORF">H6F99_11535</name>
</gene>
<accession>A0ABR8BYL0</accession>
<dbReference type="SUPFAM" id="SSF56349">
    <property type="entry name" value="DNA breaking-rejoining enzymes"/>
    <property type="match status" value="1"/>
</dbReference>
<dbReference type="EMBL" id="JACJQT010000026">
    <property type="protein sequence ID" value="MBD2278901.1"/>
    <property type="molecule type" value="Genomic_DNA"/>
</dbReference>
<dbReference type="PANTHER" id="PTHR30349">
    <property type="entry name" value="PHAGE INTEGRASE-RELATED"/>
    <property type="match status" value="1"/>
</dbReference>
<dbReference type="InterPro" id="IPR010998">
    <property type="entry name" value="Integrase_recombinase_N"/>
</dbReference>
<proteinExistence type="inferred from homology"/>
<evidence type="ECO:0000313" key="9">
    <source>
        <dbReference type="Proteomes" id="UP000606721"/>
    </source>
</evidence>
<dbReference type="PROSITE" id="PS51898">
    <property type="entry name" value="TYR_RECOMBINASE"/>
    <property type="match status" value="1"/>
</dbReference>
<name>A0ABR8BYL0_APHFL</name>
<dbReference type="Proteomes" id="UP000606721">
    <property type="component" value="Unassembled WGS sequence"/>
</dbReference>
<keyword evidence="3 5" id="KW-0238">DNA-binding</keyword>
<comment type="caution">
    <text evidence="8">The sequence shown here is derived from an EMBL/GenBank/DDBJ whole genome shotgun (WGS) entry which is preliminary data.</text>
</comment>
<dbReference type="InterPro" id="IPR002104">
    <property type="entry name" value="Integrase_catalytic"/>
</dbReference>
<dbReference type="RefSeq" id="WP_053541449.1">
    <property type="nucleotide sequence ID" value="NZ_JACJQT010000026.1"/>
</dbReference>
<dbReference type="InterPro" id="IPR011010">
    <property type="entry name" value="DNA_brk_join_enz"/>
</dbReference>